<dbReference type="GO" id="GO:0003676">
    <property type="term" value="F:nucleic acid binding"/>
    <property type="evidence" value="ECO:0007669"/>
    <property type="project" value="InterPro"/>
</dbReference>
<dbReference type="PANTHER" id="PTHR37984:SF5">
    <property type="entry name" value="PROTEIN NYNRIN-LIKE"/>
    <property type="match status" value="1"/>
</dbReference>
<evidence type="ECO:0000256" key="1">
    <source>
        <dbReference type="SAM" id="MobiDB-lite"/>
    </source>
</evidence>
<feature type="region of interest" description="Disordered" evidence="1">
    <location>
        <begin position="511"/>
        <end position="560"/>
    </location>
</feature>
<feature type="domain" description="Integrase catalytic" evidence="2">
    <location>
        <begin position="180"/>
        <end position="361"/>
    </location>
</feature>
<dbReference type="Gene3D" id="3.30.420.10">
    <property type="entry name" value="Ribonuclease H-like superfamily/Ribonuclease H"/>
    <property type="match status" value="1"/>
</dbReference>
<keyword evidence="4" id="KW-1185">Reference proteome</keyword>
<proteinExistence type="predicted"/>
<dbReference type="PROSITE" id="PS50994">
    <property type="entry name" value="INTEGRASE"/>
    <property type="match status" value="1"/>
</dbReference>
<dbReference type="InterPro" id="IPR041588">
    <property type="entry name" value="Integrase_H2C2"/>
</dbReference>
<dbReference type="Proteomes" id="UP000591131">
    <property type="component" value="Unassembled WGS sequence"/>
</dbReference>
<dbReference type="EMBL" id="JAAPAO010000912">
    <property type="protein sequence ID" value="KAF4652545.1"/>
    <property type="molecule type" value="Genomic_DNA"/>
</dbReference>
<accession>A0A7J6KYV9</accession>
<gene>
    <name evidence="3" type="ORF">FOL47_011035</name>
</gene>
<organism evidence="3 4">
    <name type="scientific">Perkinsus chesapeaki</name>
    <name type="common">Clam parasite</name>
    <name type="synonym">Perkinsus andrewsi</name>
    <dbReference type="NCBI Taxonomy" id="330153"/>
    <lineage>
        <taxon>Eukaryota</taxon>
        <taxon>Sar</taxon>
        <taxon>Alveolata</taxon>
        <taxon>Perkinsozoa</taxon>
        <taxon>Perkinsea</taxon>
        <taxon>Perkinsida</taxon>
        <taxon>Perkinsidae</taxon>
        <taxon>Perkinsus</taxon>
    </lineage>
</organism>
<evidence type="ECO:0000313" key="3">
    <source>
        <dbReference type="EMBL" id="KAF4652545.1"/>
    </source>
</evidence>
<feature type="non-terminal residue" evidence="3">
    <location>
        <position position="1"/>
    </location>
</feature>
<dbReference type="Pfam" id="PF17921">
    <property type="entry name" value="Integrase_H2C2"/>
    <property type="match status" value="1"/>
</dbReference>
<reference evidence="3 4" key="1">
    <citation type="submission" date="2020-04" db="EMBL/GenBank/DDBJ databases">
        <title>Perkinsus chesapeaki whole genome sequence.</title>
        <authorList>
            <person name="Bogema D.R."/>
        </authorList>
    </citation>
    <scope>NUCLEOTIDE SEQUENCE [LARGE SCALE GENOMIC DNA]</scope>
    <source>
        <strain evidence="3">ATCC PRA-425</strain>
    </source>
</reference>
<dbReference type="Gene3D" id="1.10.340.70">
    <property type="match status" value="1"/>
</dbReference>
<dbReference type="InterPro" id="IPR001584">
    <property type="entry name" value="Integrase_cat-core"/>
</dbReference>
<evidence type="ECO:0000313" key="4">
    <source>
        <dbReference type="Proteomes" id="UP000591131"/>
    </source>
</evidence>
<dbReference type="InterPro" id="IPR012337">
    <property type="entry name" value="RNaseH-like_sf"/>
</dbReference>
<dbReference type="OrthoDB" id="413122at2759"/>
<dbReference type="InterPro" id="IPR050951">
    <property type="entry name" value="Retrovirus_Pol_polyprotein"/>
</dbReference>
<evidence type="ECO:0000259" key="2">
    <source>
        <dbReference type="PROSITE" id="PS50994"/>
    </source>
</evidence>
<dbReference type="AlphaFoldDB" id="A0A7J6KYV9"/>
<comment type="caution">
    <text evidence="3">The sequence shown here is derived from an EMBL/GenBank/DDBJ whole genome shotgun (WGS) entry which is preliminary data.</text>
</comment>
<dbReference type="SUPFAM" id="SSF53098">
    <property type="entry name" value="Ribonuclease H-like"/>
    <property type="match status" value="1"/>
</dbReference>
<protein>
    <recommendedName>
        <fullName evidence="2">Integrase catalytic domain-containing protein</fullName>
    </recommendedName>
</protein>
<name>A0A7J6KYV9_PERCH</name>
<sequence>YKETLLHYANSFEVMRERLTRVDADKGDDIETYQLSEDTVASLREAEASVADEPQVVSLVEQVLAAQSSDPFCQQIRRALAHEPVELSTTEVQRLRRTYVLDSQGNICRSHAVCGSQYYVPVASRPTIFSMLHDLYAHPGSNKLYGIILQTYHLYWPKMVRDIRQWTTTCRVCIISRRQRAEPPSYGTQIRSFQLWELLAVDIGGPYVGTTSTTAIPVAPYSLILTESVTRYMVARELPSKSGKDVSRVLEQLFWEYGFPRALATDADVVLCKGEVKAVCQKYGIVRVPHPPYGCIRAWWESGHHLLHLALRQLIAAEGADEADWSRFLPQAVWVCNNATLPLASVDGERYTPCDLVRLCGSSPPPMWRPTDETSDELKAYLARHYVEPSKTSISRRQARRAEAADLFKEYLRSWDIHRLRLLDNLDASRRNRQPEGKHIEVGDIVRVHRPSTKLAMSWSSKLYKVMELRAQIARLRPECAKPGQPDEVQYVFNLSVASDVDVSDVAERFVDPPPATKRRAPVPAVPPQADLRDPQQTADRAARAARRSAARDALGGGEC</sequence>
<dbReference type="GO" id="GO:0015074">
    <property type="term" value="P:DNA integration"/>
    <property type="evidence" value="ECO:0007669"/>
    <property type="project" value="InterPro"/>
</dbReference>
<dbReference type="InterPro" id="IPR036397">
    <property type="entry name" value="RNaseH_sf"/>
</dbReference>
<dbReference type="PANTHER" id="PTHR37984">
    <property type="entry name" value="PROTEIN CBG26694"/>
    <property type="match status" value="1"/>
</dbReference>